<dbReference type="InterPro" id="IPR032466">
    <property type="entry name" value="Metal_Hydrolase"/>
</dbReference>
<evidence type="ECO:0000313" key="1">
    <source>
        <dbReference type="EMBL" id="OUN03424.1"/>
    </source>
</evidence>
<accession>A0A1Y3QUT4</accession>
<proteinExistence type="predicted"/>
<dbReference type="GO" id="GO:0005829">
    <property type="term" value="C:cytosol"/>
    <property type="evidence" value="ECO:0007669"/>
    <property type="project" value="TreeGrafter"/>
</dbReference>
<dbReference type="GO" id="GO:0006154">
    <property type="term" value="P:adenosine catabolic process"/>
    <property type="evidence" value="ECO:0007669"/>
    <property type="project" value="TreeGrafter"/>
</dbReference>
<dbReference type="PANTHER" id="PTHR11409">
    <property type="entry name" value="ADENOSINE DEAMINASE"/>
    <property type="match status" value="1"/>
</dbReference>
<dbReference type="GO" id="GO:0046103">
    <property type="term" value="P:inosine biosynthetic process"/>
    <property type="evidence" value="ECO:0007669"/>
    <property type="project" value="TreeGrafter"/>
</dbReference>
<gene>
    <name evidence="1" type="ORF">B5G41_06975</name>
</gene>
<dbReference type="SUPFAM" id="SSF51556">
    <property type="entry name" value="Metallo-dependent hydrolases"/>
    <property type="match status" value="1"/>
</dbReference>
<sequence>MENLRQALKLLFLQKSPQEILRKWSKGGFADEEIDREDLRLRYSDDYKVFTLDQSDCAYQHLHNVWMHAPDSSVLHFAGRGARAHKQGTVFNVLLHFAGEVLLETNGAPICRYENLLRWNDLTACLGEDIFTTSFLAAKDELSGTSRQTYCWPVVIGHDNRALNELFRHEMSDLHFHLKGSSVNFDLNWMSLMNKTFGWSKTFGLLSRHQDSSPVYEENAGQIPLYLYVVKAAAIRVLLFDFLLGNNKIFTCPSGKSSKLERLVWAILNAPDITAAQYLAHRLDDVIQSFRQTVGHRYRGVDGSVLIPDYAITDRNTQYLQGIDRLMSVFSGERWLLYQIFRGIYAEKWKNRHLNSLFYAYLAIKTKFRAEIIQHNNRAGFDNFNIYEKRKSLFIPDGSVYDGLLAQLAVCEFLGQDKERFLEARIAPKYPGKRLKEAIRQIKLDVSRTHFIDKKTARKIDGCYSLTLHFIKQKDSDPHGCSLHRCRQATLRKKVHREALAIRDTRVAPSFAQREQIRGIDAANSEILTRPEVFAQAFRFLRNELRTDAHYPNNLGMTYHVGEDFLDAVDGMRAVDEVLTFMGFHNGDRLGHAIVLGIDVKNYYAKRHNILIVPLQVLLDNIVWLYHKGQDLPRFCRVHRELEILYETTYQKVHGTNKTTNSPRPSLWDYYQSWLLRGDNPEYYSGRSGFTASSSYWYAFDLNTTPACMLARKNDIARKLYYDYHYNRKVKECGARTEQVSLSDELVAHIADVQEKMLCEIERQNICIECNPTSNLLIGQIEGYRLHPILRFHNHGLNLNLPPHAISVSINTDDKGIFATSLEREYSLLALALEKEFAQERENPPRSIYEWLDNIRKMAAEQRFR</sequence>
<dbReference type="GO" id="GO:0004000">
    <property type="term" value="F:adenosine deaminase activity"/>
    <property type="evidence" value="ECO:0007669"/>
    <property type="project" value="TreeGrafter"/>
</dbReference>
<dbReference type="Proteomes" id="UP000195772">
    <property type="component" value="Unassembled WGS sequence"/>
</dbReference>
<name>A0A1Y3QUT4_9BACT</name>
<comment type="caution">
    <text evidence="1">The sequence shown here is derived from an EMBL/GenBank/DDBJ whole genome shotgun (WGS) entry which is preliminary data.</text>
</comment>
<organism evidence="1 2">
    <name type="scientific">Alistipes onderdonkii</name>
    <dbReference type="NCBI Taxonomy" id="328813"/>
    <lineage>
        <taxon>Bacteria</taxon>
        <taxon>Pseudomonadati</taxon>
        <taxon>Bacteroidota</taxon>
        <taxon>Bacteroidia</taxon>
        <taxon>Bacteroidales</taxon>
        <taxon>Rikenellaceae</taxon>
        <taxon>Alistipes</taxon>
    </lineage>
</organism>
<dbReference type="EMBL" id="NFHB01000004">
    <property type="protein sequence ID" value="OUN03424.1"/>
    <property type="molecule type" value="Genomic_DNA"/>
</dbReference>
<evidence type="ECO:0000313" key="2">
    <source>
        <dbReference type="Proteomes" id="UP000195772"/>
    </source>
</evidence>
<dbReference type="Gene3D" id="3.20.20.140">
    <property type="entry name" value="Metal-dependent hydrolases"/>
    <property type="match status" value="2"/>
</dbReference>
<protein>
    <submittedName>
        <fullName evidence="1">Uncharacterized protein</fullName>
    </submittedName>
</protein>
<dbReference type="AlphaFoldDB" id="A0A1Y3QUT4"/>
<dbReference type="OrthoDB" id="8772092at2"/>
<dbReference type="RefSeq" id="WP_087402061.1">
    <property type="nucleotide sequence ID" value="NZ_NFHB01000004.1"/>
</dbReference>
<dbReference type="PANTHER" id="PTHR11409:SF43">
    <property type="entry name" value="ADENOSINE DEAMINASE"/>
    <property type="match status" value="1"/>
</dbReference>
<dbReference type="InterPro" id="IPR006330">
    <property type="entry name" value="Ado/ade_deaminase"/>
</dbReference>
<reference evidence="2" key="1">
    <citation type="submission" date="2017-04" db="EMBL/GenBank/DDBJ databases">
        <title>Function of individual gut microbiota members based on whole genome sequencing of pure cultures obtained from chicken caecum.</title>
        <authorList>
            <person name="Medvecky M."/>
            <person name="Cejkova D."/>
            <person name="Polansky O."/>
            <person name="Karasova D."/>
            <person name="Kubasova T."/>
            <person name="Cizek A."/>
            <person name="Rychlik I."/>
        </authorList>
    </citation>
    <scope>NUCLEOTIDE SEQUENCE [LARGE SCALE GENOMIC DNA]</scope>
    <source>
        <strain evidence="2">An90</strain>
    </source>
</reference>
<dbReference type="GO" id="GO:0043103">
    <property type="term" value="P:hypoxanthine salvage"/>
    <property type="evidence" value="ECO:0007669"/>
    <property type="project" value="TreeGrafter"/>
</dbReference>